<keyword evidence="14" id="KW-1185">Reference proteome</keyword>
<dbReference type="InterPro" id="IPR037066">
    <property type="entry name" value="Plug_dom_sf"/>
</dbReference>
<feature type="domain" description="TonB-dependent receptor-like beta-barrel" evidence="11">
    <location>
        <begin position="436"/>
        <end position="1010"/>
    </location>
</feature>
<keyword evidence="2 8" id="KW-0813">Transport</keyword>
<evidence type="ECO:0000259" key="11">
    <source>
        <dbReference type="Pfam" id="PF00593"/>
    </source>
</evidence>
<gene>
    <name evidence="13" type="ORF">GRI41_00820</name>
</gene>
<comment type="subcellular location">
    <subcellularLocation>
        <location evidence="1 8">Cell outer membrane</location>
        <topology evidence="1 8">Multi-pass membrane protein</topology>
    </subcellularLocation>
</comment>
<evidence type="ECO:0000256" key="3">
    <source>
        <dbReference type="ARBA" id="ARBA00022452"/>
    </source>
</evidence>
<keyword evidence="4 8" id="KW-0812">Transmembrane</keyword>
<evidence type="ECO:0000256" key="9">
    <source>
        <dbReference type="RuleBase" id="RU003357"/>
    </source>
</evidence>
<name>A0A844ZND5_9SPHN</name>
<feature type="signal peptide" evidence="10">
    <location>
        <begin position="1"/>
        <end position="26"/>
    </location>
</feature>
<feature type="chain" id="PRO_5032800802" evidence="10">
    <location>
        <begin position="27"/>
        <end position="1044"/>
    </location>
</feature>
<accession>A0A844ZND5</accession>
<reference evidence="13 14" key="1">
    <citation type="submission" date="2019-12" db="EMBL/GenBank/DDBJ databases">
        <title>Genomic-based taxomic classification of the family Erythrobacteraceae.</title>
        <authorList>
            <person name="Xu L."/>
        </authorList>
    </citation>
    <scope>NUCLEOTIDE SEQUENCE [LARGE SCALE GENOMIC DNA]</scope>
    <source>
        <strain evidence="13 14">KCTC 52763</strain>
    </source>
</reference>
<evidence type="ECO:0000256" key="4">
    <source>
        <dbReference type="ARBA" id="ARBA00022692"/>
    </source>
</evidence>
<dbReference type="PROSITE" id="PS52016">
    <property type="entry name" value="TONB_DEPENDENT_REC_3"/>
    <property type="match status" value="1"/>
</dbReference>
<evidence type="ECO:0000256" key="6">
    <source>
        <dbReference type="ARBA" id="ARBA00023136"/>
    </source>
</evidence>
<dbReference type="PANTHER" id="PTHR47234:SF2">
    <property type="entry name" value="TONB-DEPENDENT RECEPTOR"/>
    <property type="match status" value="1"/>
</dbReference>
<dbReference type="GO" id="GO:0009279">
    <property type="term" value="C:cell outer membrane"/>
    <property type="evidence" value="ECO:0007669"/>
    <property type="project" value="UniProtKB-SubCell"/>
</dbReference>
<dbReference type="SUPFAM" id="SSF56935">
    <property type="entry name" value="Porins"/>
    <property type="match status" value="1"/>
</dbReference>
<keyword evidence="10" id="KW-0732">Signal</keyword>
<dbReference type="AlphaFoldDB" id="A0A844ZND5"/>
<dbReference type="InterPro" id="IPR012910">
    <property type="entry name" value="Plug_dom"/>
</dbReference>
<dbReference type="InterPro" id="IPR000531">
    <property type="entry name" value="Beta-barrel_TonB"/>
</dbReference>
<comment type="similarity">
    <text evidence="8 9">Belongs to the TonB-dependent receptor family.</text>
</comment>
<evidence type="ECO:0000256" key="1">
    <source>
        <dbReference type="ARBA" id="ARBA00004571"/>
    </source>
</evidence>
<dbReference type="Pfam" id="PF00593">
    <property type="entry name" value="TonB_dep_Rec_b-barrel"/>
    <property type="match status" value="1"/>
</dbReference>
<dbReference type="EMBL" id="WTYX01000001">
    <property type="protein sequence ID" value="MXO89355.1"/>
    <property type="molecule type" value="Genomic_DNA"/>
</dbReference>
<dbReference type="Gene3D" id="2.170.130.10">
    <property type="entry name" value="TonB-dependent receptor, plug domain"/>
    <property type="match status" value="1"/>
</dbReference>
<evidence type="ECO:0000256" key="7">
    <source>
        <dbReference type="ARBA" id="ARBA00023237"/>
    </source>
</evidence>
<proteinExistence type="inferred from homology"/>
<keyword evidence="3 8" id="KW-1134">Transmembrane beta strand</keyword>
<feature type="domain" description="TonB-dependent receptor plug" evidence="12">
    <location>
        <begin position="63"/>
        <end position="182"/>
    </location>
</feature>
<evidence type="ECO:0000259" key="12">
    <source>
        <dbReference type="Pfam" id="PF07715"/>
    </source>
</evidence>
<evidence type="ECO:0000256" key="10">
    <source>
        <dbReference type="SAM" id="SignalP"/>
    </source>
</evidence>
<dbReference type="Pfam" id="PF07715">
    <property type="entry name" value="Plug"/>
    <property type="match status" value="1"/>
</dbReference>
<dbReference type="RefSeq" id="WP_160602766.1">
    <property type="nucleotide sequence ID" value="NZ_WTYX01000001.1"/>
</dbReference>
<dbReference type="InterPro" id="IPR039426">
    <property type="entry name" value="TonB-dep_rcpt-like"/>
</dbReference>
<comment type="caution">
    <text evidence="13">The sequence shown here is derived from an EMBL/GenBank/DDBJ whole genome shotgun (WGS) entry which is preliminary data.</text>
</comment>
<sequence>MKKSFVKLGMAIGTSALALASSAALAQGTDAPPATDQAQEEPEDIIVVTGSQIQGAKVDDVLPVTVVDEKNVDAIDPASGDELFRAIPQAGSVEFNEQNTTGGVNGARGDIASINLRGLGTGNTLLLLNGRRMVLNPGFQTELFVPVVSPDTNTIVPGSIRRVEVLRDGASPIYGADAVAGVVNTIQRGGRTGGFLQGNWRASDDTSLYSASIRGGYGFDFADGRGNLTVYGYYFHENGLRATARDYAASSDLRPFLVGTDFEGDTQFDNRSINSPWGAFDIQGSSATSSNTTALRDDDFHLQPCSLFGPNGAADSDGRVIDLGGGVCADNGGTIDRVLRHNLSGDRFLFSEKDRYNVSGLFSYELSNAVEFYLEGSYYRSRSQREREQNTMLSAVPLGVEATAYWNPIGATTLADGSPNPNRADNGIGPNVGPGGRDLLMEDYRFIDAGPRVGIVTKDTYRFVAGFRGDLWGWDFDTGFLYSQANTNDLTLNRISNTLVQDAINRTDATAYNPFNGGCFPQSAFENQDCTPNPQSVIDDITIDVFRKGETTLALADFKVSRPDILTLPDGDVGLAMGVEFRRETFKDDRDPRLDGTITFVNAVNGDTFGSDVLGSSPSPDTSGDREVYSAFAELLVPLVSEDMNIPLVNSLELQLAGRFEDFSDSTSALVPRAALAWRPVRDVLFRGAYSQGFRAPNLIQINDAGTTRSNSVIRAVECVAEILAGDEDDVPDCGTVGTIDFRSGAANLEPEETESINLGAVITPSFIPGLTLTADYWRVNQEGIIGIFGNQNALLLDLVLRSQGSFNPNVVRDAPDAGQIALYQGTGINPAGDIQQILNPYRNLDQRTSDGLDFGVFYEFGTGFGDFDIQLNAARLLGFNQAAGPDAEPLFTDLTPLLQSLTRTDPSGTELSVGDIAALQPFGFGELLEIDGRPKWRFSGSVTWDNGPWRVNAFGRYVGKVFDPSAQQDQTAAFFPVDDWFTMNASVSYTVDNDTALDGLRLRFGINNIFDKAPPIADESYGFYGSLHSARGRQFSVDIRKDF</sequence>
<dbReference type="PANTHER" id="PTHR47234">
    <property type="match status" value="1"/>
</dbReference>
<organism evidence="13 14">
    <name type="scientific">Pontixanthobacter aquaemixtae</name>
    <dbReference type="NCBI Taxonomy" id="1958940"/>
    <lineage>
        <taxon>Bacteria</taxon>
        <taxon>Pseudomonadati</taxon>
        <taxon>Pseudomonadota</taxon>
        <taxon>Alphaproteobacteria</taxon>
        <taxon>Sphingomonadales</taxon>
        <taxon>Erythrobacteraceae</taxon>
        <taxon>Pontixanthobacter</taxon>
    </lineage>
</organism>
<dbReference type="InterPro" id="IPR036942">
    <property type="entry name" value="Beta-barrel_TonB_sf"/>
</dbReference>
<evidence type="ECO:0000256" key="5">
    <source>
        <dbReference type="ARBA" id="ARBA00023077"/>
    </source>
</evidence>
<keyword evidence="13" id="KW-0675">Receptor</keyword>
<evidence type="ECO:0000313" key="13">
    <source>
        <dbReference type="EMBL" id="MXO89355.1"/>
    </source>
</evidence>
<keyword evidence="6 8" id="KW-0472">Membrane</keyword>
<evidence type="ECO:0000256" key="8">
    <source>
        <dbReference type="PROSITE-ProRule" id="PRU01360"/>
    </source>
</evidence>
<dbReference type="Proteomes" id="UP000442714">
    <property type="component" value="Unassembled WGS sequence"/>
</dbReference>
<dbReference type="Gene3D" id="2.40.170.20">
    <property type="entry name" value="TonB-dependent receptor, beta-barrel domain"/>
    <property type="match status" value="1"/>
</dbReference>
<evidence type="ECO:0000313" key="14">
    <source>
        <dbReference type="Proteomes" id="UP000442714"/>
    </source>
</evidence>
<keyword evidence="5 9" id="KW-0798">TonB box</keyword>
<evidence type="ECO:0000256" key="2">
    <source>
        <dbReference type="ARBA" id="ARBA00022448"/>
    </source>
</evidence>
<keyword evidence="7 8" id="KW-0998">Cell outer membrane</keyword>
<protein>
    <submittedName>
        <fullName evidence="13">TonB-dependent receptor</fullName>
    </submittedName>
</protein>
<dbReference type="OrthoDB" id="7614575at2"/>